<protein>
    <recommendedName>
        <fullName evidence="3">Transposase</fullName>
    </recommendedName>
</protein>
<gene>
    <name evidence="1" type="ORF">EMQ_0303</name>
</gene>
<name>A0AB33IFJ9_ACEAC</name>
<accession>A0AB33IFJ9</accession>
<evidence type="ECO:0000313" key="2">
    <source>
        <dbReference type="Proteomes" id="UP000516424"/>
    </source>
</evidence>
<evidence type="ECO:0000313" key="1">
    <source>
        <dbReference type="EMBL" id="BCK74697.1"/>
    </source>
</evidence>
<keyword evidence="2" id="KW-1185">Reference proteome</keyword>
<reference evidence="1 2" key="1">
    <citation type="journal article" date="2011" name="Microbiology">
        <title>Transcriptome response to different carbon sources in Acetobacter aceti.</title>
        <authorList>
            <person name="Sakurai K."/>
            <person name="Arai H."/>
            <person name="Ishii M."/>
            <person name="Igarashi Y."/>
        </authorList>
    </citation>
    <scope>NUCLEOTIDE SEQUENCE [LARGE SCALE GENOMIC DNA]</scope>
    <source>
        <strain evidence="1 2">NBRC 14818</strain>
    </source>
</reference>
<sequence>MPATDLAIPFFGYKSHISIDRKFRLLRKWKTTDAAASDGARLREGLLDKTNTASTLWANRGGPHFSDRAISYNPT</sequence>
<proteinExistence type="predicted"/>
<organism evidence="1 2">
    <name type="scientific">Acetobacter aceti NBRC 14818</name>
    <dbReference type="NCBI Taxonomy" id="887700"/>
    <lineage>
        <taxon>Bacteria</taxon>
        <taxon>Pseudomonadati</taxon>
        <taxon>Pseudomonadota</taxon>
        <taxon>Alphaproteobacteria</taxon>
        <taxon>Acetobacterales</taxon>
        <taxon>Acetobacteraceae</taxon>
        <taxon>Acetobacter</taxon>
        <taxon>Acetobacter subgen. Acetobacter</taxon>
    </lineage>
</organism>
<dbReference type="EMBL" id="AP023410">
    <property type="protein sequence ID" value="BCK74697.1"/>
    <property type="molecule type" value="Genomic_DNA"/>
</dbReference>
<evidence type="ECO:0008006" key="3">
    <source>
        <dbReference type="Google" id="ProtNLM"/>
    </source>
</evidence>
<dbReference type="AlphaFoldDB" id="A0AB33IFJ9"/>
<dbReference type="Proteomes" id="UP000516424">
    <property type="component" value="Chromosome"/>
</dbReference>